<dbReference type="InterPro" id="IPR014284">
    <property type="entry name" value="RNA_pol_sigma-70_dom"/>
</dbReference>
<reference evidence="8 9" key="1">
    <citation type="journal article" date="2009" name="Stand. Genomic Sci.">
        <title>Complete genome sequence of Catenulispora acidiphila type strain (ID 139908).</title>
        <authorList>
            <person name="Copeland A."/>
            <person name="Lapidus A."/>
            <person name="Glavina Del Rio T."/>
            <person name="Nolan M."/>
            <person name="Lucas S."/>
            <person name="Chen F."/>
            <person name="Tice H."/>
            <person name="Cheng J.F."/>
            <person name="Bruce D."/>
            <person name="Goodwin L."/>
            <person name="Pitluck S."/>
            <person name="Mikhailova N."/>
            <person name="Pati A."/>
            <person name="Ivanova N."/>
            <person name="Mavromatis K."/>
            <person name="Chen A."/>
            <person name="Palaniappan K."/>
            <person name="Chain P."/>
            <person name="Land M."/>
            <person name="Hauser L."/>
            <person name="Chang Y.J."/>
            <person name="Jeffries C.D."/>
            <person name="Chertkov O."/>
            <person name="Brettin T."/>
            <person name="Detter J.C."/>
            <person name="Han C."/>
            <person name="Ali Z."/>
            <person name="Tindall B.J."/>
            <person name="Goker M."/>
            <person name="Bristow J."/>
            <person name="Eisen J.A."/>
            <person name="Markowitz V."/>
            <person name="Hugenholtz P."/>
            <person name="Kyrpides N.C."/>
            <person name="Klenk H.P."/>
        </authorList>
    </citation>
    <scope>NUCLEOTIDE SEQUENCE [LARGE SCALE GENOMIC DNA]</scope>
    <source>
        <strain evidence="9">DSM 44928 / JCM 14897 / NBRC 102108 / NRRL B-24433 / ID139908</strain>
    </source>
</reference>
<evidence type="ECO:0000256" key="5">
    <source>
        <dbReference type="ARBA" id="ARBA00023163"/>
    </source>
</evidence>
<name>C7QJ58_CATAD</name>
<dbReference type="CDD" id="cd06171">
    <property type="entry name" value="Sigma70_r4"/>
    <property type="match status" value="1"/>
</dbReference>
<dbReference type="GO" id="GO:0016987">
    <property type="term" value="F:sigma factor activity"/>
    <property type="evidence" value="ECO:0007669"/>
    <property type="project" value="UniProtKB-KW"/>
</dbReference>
<dbReference type="KEGG" id="cai:Caci_0247"/>
<comment type="similarity">
    <text evidence="1">Belongs to the sigma-70 factor family. ECF subfamily.</text>
</comment>
<organism evidence="8 9">
    <name type="scientific">Catenulispora acidiphila (strain DSM 44928 / JCM 14897 / NBRC 102108 / NRRL B-24433 / ID139908)</name>
    <dbReference type="NCBI Taxonomy" id="479433"/>
    <lineage>
        <taxon>Bacteria</taxon>
        <taxon>Bacillati</taxon>
        <taxon>Actinomycetota</taxon>
        <taxon>Actinomycetes</taxon>
        <taxon>Catenulisporales</taxon>
        <taxon>Catenulisporaceae</taxon>
        <taxon>Catenulispora</taxon>
    </lineage>
</organism>
<dbReference type="eggNOG" id="COG1595">
    <property type="taxonomic scope" value="Bacteria"/>
</dbReference>
<dbReference type="NCBIfam" id="TIGR02937">
    <property type="entry name" value="sigma70-ECF"/>
    <property type="match status" value="1"/>
</dbReference>
<evidence type="ECO:0000259" key="6">
    <source>
        <dbReference type="Pfam" id="PF04542"/>
    </source>
</evidence>
<evidence type="ECO:0000256" key="1">
    <source>
        <dbReference type="ARBA" id="ARBA00010641"/>
    </source>
</evidence>
<sequence length="187" mass="20659">MIGRLTQEELADFTAFAQARQRHLMRTAFLLSGNRQSAQDLTQTALLDLCRSWRRVRRADDVDAYAHRVLINAFRTSARRSDRERKALWRKASEAAGSPADGAAPDQSVGMRLSLLAALDRLPPKARAVVVLRYWEDLSVEATAAALGCSTGTVKSQSSRALARLRALLGDGFATTDSEHWEISYGN</sequence>
<dbReference type="InterPro" id="IPR036388">
    <property type="entry name" value="WH-like_DNA-bd_sf"/>
</dbReference>
<evidence type="ECO:0000313" key="8">
    <source>
        <dbReference type="EMBL" id="ACU69200.1"/>
    </source>
</evidence>
<keyword evidence="9" id="KW-1185">Reference proteome</keyword>
<evidence type="ECO:0000313" key="9">
    <source>
        <dbReference type="Proteomes" id="UP000000851"/>
    </source>
</evidence>
<feature type="domain" description="RNA polymerase sigma-70 region 2" evidence="6">
    <location>
        <begin position="18"/>
        <end position="83"/>
    </location>
</feature>
<dbReference type="GO" id="GO:0006352">
    <property type="term" value="P:DNA-templated transcription initiation"/>
    <property type="evidence" value="ECO:0007669"/>
    <property type="project" value="InterPro"/>
</dbReference>
<dbReference type="InterPro" id="IPR013324">
    <property type="entry name" value="RNA_pol_sigma_r3/r4-like"/>
</dbReference>
<gene>
    <name evidence="8" type="ordered locus">Caci_0247</name>
</gene>
<dbReference type="GO" id="GO:0003677">
    <property type="term" value="F:DNA binding"/>
    <property type="evidence" value="ECO:0007669"/>
    <property type="project" value="UniProtKB-KW"/>
</dbReference>
<accession>C7QJ58</accession>
<dbReference type="PANTHER" id="PTHR43133">
    <property type="entry name" value="RNA POLYMERASE ECF-TYPE SIGMA FACTO"/>
    <property type="match status" value="1"/>
</dbReference>
<keyword evidence="5" id="KW-0804">Transcription</keyword>
<dbReference type="InterPro" id="IPR039425">
    <property type="entry name" value="RNA_pol_sigma-70-like"/>
</dbReference>
<dbReference type="InParanoid" id="C7QJ58"/>
<dbReference type="SUPFAM" id="SSF88659">
    <property type="entry name" value="Sigma3 and sigma4 domains of RNA polymerase sigma factors"/>
    <property type="match status" value="1"/>
</dbReference>
<dbReference type="EMBL" id="CP001700">
    <property type="protein sequence ID" value="ACU69200.1"/>
    <property type="molecule type" value="Genomic_DNA"/>
</dbReference>
<dbReference type="InterPro" id="IPR013325">
    <property type="entry name" value="RNA_pol_sigma_r2"/>
</dbReference>
<feature type="domain" description="RNA polymerase sigma factor 70 region 4 type 2" evidence="7">
    <location>
        <begin position="113"/>
        <end position="165"/>
    </location>
</feature>
<dbReference type="SUPFAM" id="SSF88946">
    <property type="entry name" value="Sigma2 domain of RNA polymerase sigma factors"/>
    <property type="match status" value="1"/>
</dbReference>
<dbReference type="Proteomes" id="UP000000851">
    <property type="component" value="Chromosome"/>
</dbReference>
<evidence type="ECO:0000259" key="7">
    <source>
        <dbReference type="Pfam" id="PF08281"/>
    </source>
</evidence>
<dbReference type="Pfam" id="PF04542">
    <property type="entry name" value="Sigma70_r2"/>
    <property type="match status" value="1"/>
</dbReference>
<evidence type="ECO:0000256" key="4">
    <source>
        <dbReference type="ARBA" id="ARBA00023125"/>
    </source>
</evidence>
<dbReference type="PANTHER" id="PTHR43133:SF50">
    <property type="entry name" value="ECF RNA POLYMERASE SIGMA FACTOR SIGM"/>
    <property type="match status" value="1"/>
</dbReference>
<evidence type="ECO:0000256" key="2">
    <source>
        <dbReference type="ARBA" id="ARBA00023015"/>
    </source>
</evidence>
<dbReference type="Gene3D" id="1.10.10.10">
    <property type="entry name" value="Winged helix-like DNA-binding domain superfamily/Winged helix DNA-binding domain"/>
    <property type="match status" value="1"/>
</dbReference>
<evidence type="ECO:0000256" key="3">
    <source>
        <dbReference type="ARBA" id="ARBA00023082"/>
    </source>
</evidence>
<dbReference type="HOGENOM" id="CLU_047691_15_4_11"/>
<keyword evidence="2" id="KW-0805">Transcription regulation</keyword>
<keyword evidence="4" id="KW-0238">DNA-binding</keyword>
<dbReference type="AlphaFoldDB" id="C7QJ58"/>
<dbReference type="Pfam" id="PF08281">
    <property type="entry name" value="Sigma70_r4_2"/>
    <property type="match status" value="1"/>
</dbReference>
<protein>
    <submittedName>
        <fullName evidence="8">RNA polymerase, sigma-24 subunit, ECF subfamily</fullName>
    </submittedName>
</protein>
<dbReference type="InterPro" id="IPR014325">
    <property type="entry name" value="RNA_pol_sigma-E_actinobac"/>
</dbReference>
<dbReference type="InterPro" id="IPR007627">
    <property type="entry name" value="RNA_pol_sigma70_r2"/>
</dbReference>
<keyword evidence="3" id="KW-0731">Sigma factor</keyword>
<dbReference type="Gene3D" id="1.10.1740.10">
    <property type="match status" value="1"/>
</dbReference>
<dbReference type="STRING" id="479433.Caci_0247"/>
<dbReference type="NCBIfam" id="TIGR02983">
    <property type="entry name" value="SigE-fam_strep"/>
    <property type="match status" value="1"/>
</dbReference>
<proteinExistence type="inferred from homology"/>
<dbReference type="RefSeq" id="WP_012784495.1">
    <property type="nucleotide sequence ID" value="NC_013131.1"/>
</dbReference>
<dbReference type="InterPro" id="IPR013249">
    <property type="entry name" value="RNA_pol_sigma70_r4_t2"/>
</dbReference>